<organism evidence="1 2">
    <name type="scientific">Persea americana</name>
    <name type="common">Avocado</name>
    <dbReference type="NCBI Taxonomy" id="3435"/>
    <lineage>
        <taxon>Eukaryota</taxon>
        <taxon>Viridiplantae</taxon>
        <taxon>Streptophyta</taxon>
        <taxon>Embryophyta</taxon>
        <taxon>Tracheophyta</taxon>
        <taxon>Spermatophyta</taxon>
        <taxon>Magnoliopsida</taxon>
        <taxon>Magnoliidae</taxon>
        <taxon>Laurales</taxon>
        <taxon>Lauraceae</taxon>
        <taxon>Persea</taxon>
    </lineage>
</organism>
<sequence>MREKTALRKDTHQYLTLCSSASFVFDPSFPSQSLTYPFQQKLPTRTPERSQAHTPPPNRLEKWRISVLHLGI</sequence>
<keyword evidence="2" id="KW-1185">Reference proteome</keyword>
<dbReference type="EMBL" id="CM056817">
    <property type="protein sequence ID" value="KAJ8620280.1"/>
    <property type="molecule type" value="Genomic_DNA"/>
</dbReference>
<gene>
    <name evidence="1" type="ORF">MRB53_028809</name>
</gene>
<dbReference type="Proteomes" id="UP001234297">
    <property type="component" value="Chromosome 9"/>
</dbReference>
<comment type="caution">
    <text evidence="1">The sequence shown here is derived from an EMBL/GenBank/DDBJ whole genome shotgun (WGS) entry which is preliminary data.</text>
</comment>
<proteinExistence type="predicted"/>
<accession>A0ACC2KGL2</accession>
<reference evidence="1 2" key="1">
    <citation type="journal article" date="2022" name="Hortic Res">
        <title>A haplotype resolved chromosomal level avocado genome allows analysis of novel avocado genes.</title>
        <authorList>
            <person name="Nath O."/>
            <person name="Fletcher S.J."/>
            <person name="Hayward A."/>
            <person name="Shaw L.M."/>
            <person name="Masouleh A.K."/>
            <person name="Furtado A."/>
            <person name="Henry R.J."/>
            <person name="Mitter N."/>
        </authorList>
    </citation>
    <scope>NUCLEOTIDE SEQUENCE [LARGE SCALE GENOMIC DNA]</scope>
    <source>
        <strain evidence="2">cv. Hass</strain>
    </source>
</reference>
<name>A0ACC2KGL2_PERAE</name>
<evidence type="ECO:0000313" key="2">
    <source>
        <dbReference type="Proteomes" id="UP001234297"/>
    </source>
</evidence>
<evidence type="ECO:0000313" key="1">
    <source>
        <dbReference type="EMBL" id="KAJ8620280.1"/>
    </source>
</evidence>
<protein>
    <submittedName>
        <fullName evidence="1">Uncharacterized protein</fullName>
    </submittedName>
</protein>